<reference evidence="1" key="1">
    <citation type="submission" date="2022-01" db="EMBL/GenBank/DDBJ databases">
        <authorList>
            <person name="Jo J.-H."/>
            <person name="Im W.-T."/>
        </authorList>
    </citation>
    <scope>NUCLEOTIDE SEQUENCE</scope>
    <source>
        <strain evidence="1">NA20</strain>
    </source>
</reference>
<dbReference type="RefSeq" id="WP_237873771.1">
    <property type="nucleotide sequence ID" value="NZ_JAKLTR010000009.1"/>
</dbReference>
<organism evidence="1 2">
    <name type="scientific">Terrimonas ginsenosidimutans</name>
    <dbReference type="NCBI Taxonomy" id="2908004"/>
    <lineage>
        <taxon>Bacteria</taxon>
        <taxon>Pseudomonadati</taxon>
        <taxon>Bacteroidota</taxon>
        <taxon>Chitinophagia</taxon>
        <taxon>Chitinophagales</taxon>
        <taxon>Chitinophagaceae</taxon>
        <taxon>Terrimonas</taxon>
    </lineage>
</organism>
<protein>
    <recommendedName>
        <fullName evidence="3">Phosphatase</fullName>
    </recommendedName>
</protein>
<evidence type="ECO:0000313" key="2">
    <source>
        <dbReference type="Proteomes" id="UP001165367"/>
    </source>
</evidence>
<evidence type="ECO:0000313" key="1">
    <source>
        <dbReference type="EMBL" id="MCG2615709.1"/>
    </source>
</evidence>
<sequence>MSIEQIFTGEGGKFCIPFSGFQEKLSRIKAFIFDWDGVFNDGTKDHQGSSSFNEVDSMGTNLLRFSHWLLNGQLPVMAIMSGERNQLSFNYTNREHFHNGYFKMLHKALALEHFTKAHALKPEEVAFIFDDALDLGLAANAGLRIMVGRSGNPLFRKYVADRNLADYITSGSPYAVREACELIMGTWGNYDKAVELRAGFTDTYQQYLKLRQSITPAYFTLEGLNVVGKEI</sequence>
<dbReference type="Gene3D" id="3.40.50.1000">
    <property type="entry name" value="HAD superfamily/HAD-like"/>
    <property type="match status" value="1"/>
</dbReference>
<dbReference type="Proteomes" id="UP001165367">
    <property type="component" value="Unassembled WGS sequence"/>
</dbReference>
<dbReference type="InterPro" id="IPR023214">
    <property type="entry name" value="HAD_sf"/>
</dbReference>
<gene>
    <name evidence="1" type="ORF">LZZ85_15520</name>
</gene>
<keyword evidence="2" id="KW-1185">Reference proteome</keyword>
<comment type="caution">
    <text evidence="1">The sequence shown here is derived from an EMBL/GenBank/DDBJ whole genome shotgun (WGS) entry which is preliminary data.</text>
</comment>
<accession>A0ABS9KTQ8</accession>
<dbReference type="EMBL" id="JAKLTR010000009">
    <property type="protein sequence ID" value="MCG2615709.1"/>
    <property type="molecule type" value="Genomic_DNA"/>
</dbReference>
<dbReference type="InterPro" id="IPR036412">
    <property type="entry name" value="HAD-like_sf"/>
</dbReference>
<name>A0ABS9KTQ8_9BACT</name>
<dbReference type="SUPFAM" id="SSF56784">
    <property type="entry name" value="HAD-like"/>
    <property type="match status" value="1"/>
</dbReference>
<evidence type="ECO:0008006" key="3">
    <source>
        <dbReference type="Google" id="ProtNLM"/>
    </source>
</evidence>
<proteinExistence type="predicted"/>